<organism evidence="2 3">
    <name type="scientific">Microthyrium microscopicum</name>
    <dbReference type="NCBI Taxonomy" id="703497"/>
    <lineage>
        <taxon>Eukaryota</taxon>
        <taxon>Fungi</taxon>
        <taxon>Dikarya</taxon>
        <taxon>Ascomycota</taxon>
        <taxon>Pezizomycotina</taxon>
        <taxon>Dothideomycetes</taxon>
        <taxon>Dothideomycetes incertae sedis</taxon>
        <taxon>Microthyriales</taxon>
        <taxon>Microthyriaceae</taxon>
        <taxon>Microthyrium</taxon>
    </lineage>
</organism>
<sequence>MSVSNSTASPPPHSYAKNMREHTSVLLDVAIRKARQRGNLNRQGHHLASCHSADRRQRIDSTKAASSPLTPKSPQYFLKGGVSPVDALRKQVEGMSVSKSKPNKAKENLPLATDSSASRLDMKRVSARPTSDEIVAGSKSTPCVLASRVLNKHGLRLDLKVAKDSNVPSSC</sequence>
<evidence type="ECO:0000313" key="2">
    <source>
        <dbReference type="EMBL" id="KAF2663688.1"/>
    </source>
</evidence>
<accession>A0A6A6TXW3</accession>
<feature type="compositionally biased region" description="Polar residues" evidence="1">
    <location>
        <begin position="63"/>
        <end position="73"/>
    </location>
</feature>
<dbReference type="Proteomes" id="UP000799302">
    <property type="component" value="Unassembled WGS sequence"/>
</dbReference>
<evidence type="ECO:0000256" key="1">
    <source>
        <dbReference type="SAM" id="MobiDB-lite"/>
    </source>
</evidence>
<reference evidence="2" key="1">
    <citation type="journal article" date="2020" name="Stud. Mycol.">
        <title>101 Dothideomycetes genomes: a test case for predicting lifestyles and emergence of pathogens.</title>
        <authorList>
            <person name="Haridas S."/>
            <person name="Albert R."/>
            <person name="Binder M."/>
            <person name="Bloem J."/>
            <person name="Labutti K."/>
            <person name="Salamov A."/>
            <person name="Andreopoulos B."/>
            <person name="Baker S."/>
            <person name="Barry K."/>
            <person name="Bills G."/>
            <person name="Bluhm B."/>
            <person name="Cannon C."/>
            <person name="Castanera R."/>
            <person name="Culley D."/>
            <person name="Daum C."/>
            <person name="Ezra D."/>
            <person name="Gonzalez J."/>
            <person name="Henrissat B."/>
            <person name="Kuo A."/>
            <person name="Liang C."/>
            <person name="Lipzen A."/>
            <person name="Lutzoni F."/>
            <person name="Magnuson J."/>
            <person name="Mondo S."/>
            <person name="Nolan M."/>
            <person name="Ohm R."/>
            <person name="Pangilinan J."/>
            <person name="Park H.-J."/>
            <person name="Ramirez L."/>
            <person name="Alfaro M."/>
            <person name="Sun H."/>
            <person name="Tritt A."/>
            <person name="Yoshinaga Y."/>
            <person name="Zwiers L.-H."/>
            <person name="Turgeon B."/>
            <person name="Goodwin S."/>
            <person name="Spatafora J."/>
            <person name="Crous P."/>
            <person name="Grigoriev I."/>
        </authorList>
    </citation>
    <scope>NUCLEOTIDE SEQUENCE</scope>
    <source>
        <strain evidence="2">CBS 115976</strain>
    </source>
</reference>
<dbReference type="EMBL" id="MU004244">
    <property type="protein sequence ID" value="KAF2663688.1"/>
    <property type="molecule type" value="Genomic_DNA"/>
</dbReference>
<feature type="region of interest" description="Disordered" evidence="1">
    <location>
        <begin position="1"/>
        <end position="21"/>
    </location>
</feature>
<dbReference type="AlphaFoldDB" id="A0A6A6TXW3"/>
<gene>
    <name evidence="2" type="ORF">BT63DRAFT_460805</name>
</gene>
<evidence type="ECO:0000313" key="3">
    <source>
        <dbReference type="Proteomes" id="UP000799302"/>
    </source>
</evidence>
<protein>
    <submittedName>
        <fullName evidence="2">Uncharacterized protein</fullName>
    </submittedName>
</protein>
<keyword evidence="3" id="KW-1185">Reference proteome</keyword>
<feature type="region of interest" description="Disordered" evidence="1">
    <location>
        <begin position="37"/>
        <end position="80"/>
    </location>
</feature>
<proteinExistence type="predicted"/>
<name>A0A6A6TXW3_9PEZI</name>
<feature type="compositionally biased region" description="Basic and acidic residues" evidence="1">
    <location>
        <begin position="52"/>
        <end position="61"/>
    </location>
</feature>